<accession>M0A2F9</accession>
<comment type="caution">
    <text evidence="1">The sequence shown here is derived from an EMBL/GenBank/DDBJ whole genome shotgun (WGS) entry which is preliminary data.</text>
</comment>
<organism evidence="1 2">
    <name type="scientific">Natrialba hulunbeirensis JCM 10989</name>
    <dbReference type="NCBI Taxonomy" id="1227493"/>
    <lineage>
        <taxon>Archaea</taxon>
        <taxon>Methanobacteriati</taxon>
        <taxon>Methanobacteriota</taxon>
        <taxon>Stenosarchaea group</taxon>
        <taxon>Halobacteria</taxon>
        <taxon>Halobacteriales</taxon>
        <taxon>Natrialbaceae</taxon>
        <taxon>Natrialba</taxon>
    </lineage>
</organism>
<dbReference type="PATRIC" id="fig|1227493.4.peg.1285"/>
<sequence>MGALASGAAAAMGTGAFSFARAERDISVEVAGDEAAYLSLEETSAYASGTSGGQLELDWNDADDADGDGLNENSSTRFTDVFKIQNQGTDTVRISFHDESGEIGYSSDAATWYYSEDGGWEDNEVNDVNPELGEGDSISIHVIFDLIDNVEDDLPDHLSIVADEV</sequence>
<evidence type="ECO:0000313" key="1">
    <source>
        <dbReference type="EMBL" id="ELY92965.1"/>
    </source>
</evidence>
<reference evidence="1 2" key="1">
    <citation type="journal article" date="2014" name="PLoS Genet.">
        <title>Phylogenetically driven sequencing of extremely halophilic archaea reveals strategies for static and dynamic osmo-response.</title>
        <authorList>
            <person name="Becker E.A."/>
            <person name="Seitzer P.M."/>
            <person name="Tritt A."/>
            <person name="Larsen D."/>
            <person name="Krusor M."/>
            <person name="Yao A.I."/>
            <person name="Wu D."/>
            <person name="Madern D."/>
            <person name="Eisen J.A."/>
            <person name="Darling A.E."/>
            <person name="Facciotti M.T."/>
        </authorList>
    </citation>
    <scope>NUCLEOTIDE SEQUENCE [LARGE SCALE GENOMIC DNA]</scope>
    <source>
        <strain evidence="1 2">JCM 10989</strain>
    </source>
</reference>
<evidence type="ECO:0000313" key="2">
    <source>
        <dbReference type="Proteomes" id="UP000011519"/>
    </source>
</evidence>
<dbReference type="AlphaFoldDB" id="M0A2F9"/>
<dbReference type="EMBL" id="AOIM01000015">
    <property type="protein sequence ID" value="ELY92965.1"/>
    <property type="molecule type" value="Genomic_DNA"/>
</dbReference>
<gene>
    <name evidence="1" type="ORF">C483_06525</name>
</gene>
<dbReference type="Proteomes" id="UP000011519">
    <property type="component" value="Unassembled WGS sequence"/>
</dbReference>
<protein>
    <submittedName>
        <fullName evidence="1">Uncharacterized protein</fullName>
    </submittedName>
</protein>
<keyword evidence="2" id="KW-1185">Reference proteome</keyword>
<name>M0A2F9_9EURY</name>
<proteinExistence type="predicted"/>